<keyword evidence="5" id="KW-0472">Membrane</keyword>
<organism evidence="6 7">
    <name type="scientific">Candidatus Dehalogenimonas loeffleri</name>
    <dbReference type="NCBI Taxonomy" id="3127115"/>
    <lineage>
        <taxon>Bacteria</taxon>
        <taxon>Bacillati</taxon>
        <taxon>Chloroflexota</taxon>
        <taxon>Dehalococcoidia</taxon>
        <taxon>Dehalococcoidales</taxon>
        <taxon>Dehalococcoidaceae</taxon>
        <taxon>Dehalogenimonas</taxon>
    </lineage>
</organism>
<evidence type="ECO:0000256" key="1">
    <source>
        <dbReference type="ARBA" id="ARBA00004167"/>
    </source>
</evidence>
<dbReference type="RefSeq" id="WP_338737211.1">
    <property type="nucleotide sequence ID" value="NZ_CP146612.1"/>
</dbReference>
<gene>
    <name evidence="6" type="ORF">V8247_07395</name>
</gene>
<evidence type="ECO:0000256" key="2">
    <source>
        <dbReference type="ARBA" id="ARBA00008854"/>
    </source>
</evidence>
<reference evidence="6 7" key="1">
    <citation type="submission" date="2024-03" db="EMBL/GenBank/DDBJ databases">
        <title>A Dehalogenimonas Isolated from Estuarine Sediments Dihaloeliminates Chlorinated Alkanes.</title>
        <authorList>
            <person name="Yang Y."/>
            <person name="Wang H."/>
        </authorList>
    </citation>
    <scope>NUCLEOTIDE SEQUENCE [LARGE SCALE GENOMIC DNA]</scope>
    <source>
        <strain evidence="6 7">W</strain>
    </source>
</reference>
<dbReference type="SUPFAM" id="SSF140478">
    <property type="entry name" value="LemA-like"/>
    <property type="match status" value="1"/>
</dbReference>
<dbReference type="PANTHER" id="PTHR34478:SF2">
    <property type="entry name" value="MEMBRANE PROTEIN"/>
    <property type="match status" value="1"/>
</dbReference>
<keyword evidence="7" id="KW-1185">Reference proteome</keyword>
<keyword evidence="3" id="KW-0812">Transmembrane</keyword>
<dbReference type="InterPro" id="IPR007156">
    <property type="entry name" value="MamQ_LemA"/>
</dbReference>
<comment type="similarity">
    <text evidence="2">Belongs to the LemA family.</text>
</comment>
<evidence type="ECO:0000313" key="6">
    <source>
        <dbReference type="EMBL" id="WWX25076.1"/>
    </source>
</evidence>
<sequence>MKKLLIGIGIAVALLLVIALPLINTYNSLVTRSQSVDAQWAQVETQYQRRFDLIPNLVESVKGIMAQEQAVFIAIADARTRYAGADTATDQAAAANDVESALARLLVVMENYPELRSIETVTTLMDELAGTENRIAVERGRYNTEVRDYNTAIKRFPTVLIAGMFGFDPRDYFESFPGTDQPPVVDFS</sequence>
<name>A0ABZ2J2E0_9CHLR</name>
<protein>
    <submittedName>
        <fullName evidence="6">LemA family protein</fullName>
    </submittedName>
</protein>
<keyword evidence="4" id="KW-1133">Transmembrane helix</keyword>
<dbReference type="EMBL" id="CP146612">
    <property type="protein sequence ID" value="WWX25076.1"/>
    <property type="molecule type" value="Genomic_DNA"/>
</dbReference>
<evidence type="ECO:0000313" key="7">
    <source>
        <dbReference type="Proteomes" id="UP001375370"/>
    </source>
</evidence>
<dbReference type="Gene3D" id="1.20.1440.20">
    <property type="entry name" value="LemA-like domain"/>
    <property type="match status" value="1"/>
</dbReference>
<dbReference type="InterPro" id="IPR023353">
    <property type="entry name" value="LemA-like_dom_sf"/>
</dbReference>
<proteinExistence type="inferred from homology"/>
<comment type="subcellular location">
    <subcellularLocation>
        <location evidence="1">Membrane</location>
        <topology evidence="1">Single-pass membrane protein</topology>
    </subcellularLocation>
</comment>
<evidence type="ECO:0000256" key="3">
    <source>
        <dbReference type="ARBA" id="ARBA00022692"/>
    </source>
</evidence>
<evidence type="ECO:0000256" key="5">
    <source>
        <dbReference type="ARBA" id="ARBA00023136"/>
    </source>
</evidence>
<dbReference type="PANTHER" id="PTHR34478">
    <property type="entry name" value="PROTEIN LEMA"/>
    <property type="match status" value="1"/>
</dbReference>
<dbReference type="Proteomes" id="UP001375370">
    <property type="component" value="Chromosome"/>
</dbReference>
<accession>A0ABZ2J2E0</accession>
<dbReference type="Pfam" id="PF04011">
    <property type="entry name" value="LemA"/>
    <property type="match status" value="1"/>
</dbReference>
<evidence type="ECO:0000256" key="4">
    <source>
        <dbReference type="ARBA" id="ARBA00022989"/>
    </source>
</evidence>